<organism evidence="8 9">
    <name type="scientific">Gluconobacter potus</name>
    <dbReference type="NCBI Taxonomy" id="2724927"/>
    <lineage>
        <taxon>Bacteria</taxon>
        <taxon>Pseudomonadati</taxon>
        <taxon>Pseudomonadota</taxon>
        <taxon>Alphaproteobacteria</taxon>
        <taxon>Acetobacterales</taxon>
        <taxon>Acetobacteraceae</taxon>
        <taxon>Gluconobacter</taxon>
    </lineage>
</organism>
<dbReference type="RefSeq" id="WP_062497352.1">
    <property type="nucleotide sequence ID" value="NZ_LHZB01000118.1"/>
</dbReference>
<dbReference type="GO" id="GO:0004527">
    <property type="term" value="F:exonuclease activity"/>
    <property type="evidence" value="ECO:0007669"/>
    <property type="project" value="UniProtKB-KW"/>
</dbReference>
<comment type="caution">
    <text evidence="8">The sequence shown here is derived from an EMBL/GenBank/DDBJ whole genome shotgun (WGS) entry which is preliminary data.</text>
</comment>
<evidence type="ECO:0000259" key="7">
    <source>
        <dbReference type="SMART" id="SM00849"/>
    </source>
</evidence>
<dbReference type="Gene3D" id="3.60.15.10">
    <property type="entry name" value="Ribonuclease Z/Hydroxyacylglutathione hydrolase-like"/>
    <property type="match status" value="1"/>
</dbReference>
<dbReference type="InterPro" id="IPR011108">
    <property type="entry name" value="RMMBL"/>
</dbReference>
<keyword evidence="4" id="KW-0862">Zinc</keyword>
<dbReference type="SUPFAM" id="SSF56281">
    <property type="entry name" value="Metallo-hydrolase/oxidoreductase"/>
    <property type="match status" value="1"/>
</dbReference>
<evidence type="ECO:0000256" key="2">
    <source>
        <dbReference type="ARBA" id="ARBA00022723"/>
    </source>
</evidence>
<dbReference type="Pfam" id="PF12706">
    <property type="entry name" value="Lactamase_B_2"/>
    <property type="match status" value="1"/>
</dbReference>
<reference evidence="8 9" key="1">
    <citation type="submission" date="2015-06" db="EMBL/GenBank/DDBJ databases">
        <title>Improved classification and identification of acetic acid bacteria using matrix-assisted laser desorption/ionization time-of-flight mass spectrometry; Gluconobacter nephelii and Gluconobacter uchimurae are later heterotypic synonyms of Gluconobacter japonicus and Gluconobacter oxydans, respectively.</title>
        <authorList>
            <person name="Li L."/>
            <person name="Cleenwerck I."/>
            <person name="De Vuyst L."/>
            <person name="Vandamme P."/>
        </authorList>
    </citation>
    <scope>NUCLEOTIDE SEQUENCE [LARGE SCALE GENOMIC DNA]</scope>
    <source>
        <strain evidence="8 9">LMG 1764</strain>
    </source>
</reference>
<dbReference type="PATRIC" id="fig|442.7.peg.3350"/>
<proteinExistence type="predicted"/>
<evidence type="ECO:0000256" key="4">
    <source>
        <dbReference type="ARBA" id="ARBA00022833"/>
    </source>
</evidence>
<dbReference type="Pfam" id="PF22505">
    <property type="entry name" value="RNase_J_b_CASP"/>
    <property type="match status" value="1"/>
</dbReference>
<dbReference type="InterPro" id="IPR055132">
    <property type="entry name" value="RNase_J_b_CASP"/>
</dbReference>
<dbReference type="GO" id="GO:0046872">
    <property type="term" value="F:metal ion binding"/>
    <property type="evidence" value="ECO:0007669"/>
    <property type="project" value="UniProtKB-KW"/>
</dbReference>
<accession>A0A149QRX4</accession>
<dbReference type="Pfam" id="PF07521">
    <property type="entry name" value="RMMBL"/>
    <property type="match status" value="1"/>
</dbReference>
<evidence type="ECO:0000256" key="5">
    <source>
        <dbReference type="ARBA" id="ARBA00022839"/>
    </source>
</evidence>
<evidence type="ECO:0000256" key="1">
    <source>
        <dbReference type="ARBA" id="ARBA00022722"/>
    </source>
</evidence>
<dbReference type="InterPro" id="IPR036866">
    <property type="entry name" value="RibonucZ/Hydroxyglut_hydro"/>
</dbReference>
<evidence type="ECO:0000313" key="8">
    <source>
        <dbReference type="EMBL" id="KXV00069.1"/>
    </source>
</evidence>
<dbReference type="CDD" id="cd07714">
    <property type="entry name" value="RNaseJ_MBL-fold"/>
    <property type="match status" value="1"/>
</dbReference>
<keyword evidence="6" id="KW-0694">RNA-binding</keyword>
<dbReference type="AlphaFoldDB" id="A0A149QRX4"/>
<dbReference type="InterPro" id="IPR042173">
    <property type="entry name" value="RNase_J_2"/>
</dbReference>
<keyword evidence="3" id="KW-0378">Hydrolase</keyword>
<dbReference type="Gene3D" id="3.40.50.10710">
    <property type="entry name" value="Metallo-hydrolase/oxidoreductase"/>
    <property type="match status" value="1"/>
</dbReference>
<dbReference type="GO" id="GO:0003723">
    <property type="term" value="F:RNA binding"/>
    <property type="evidence" value="ECO:0007669"/>
    <property type="project" value="UniProtKB-KW"/>
</dbReference>
<protein>
    <recommendedName>
        <fullName evidence="7">Metallo-beta-lactamase domain-containing protein</fullName>
    </recommendedName>
</protein>
<keyword evidence="2" id="KW-0479">Metal-binding</keyword>
<dbReference type="PANTHER" id="PTHR43694">
    <property type="entry name" value="RIBONUCLEASE J"/>
    <property type="match status" value="1"/>
</dbReference>
<evidence type="ECO:0000256" key="3">
    <source>
        <dbReference type="ARBA" id="ARBA00022801"/>
    </source>
</evidence>
<feature type="domain" description="Metallo-beta-lactamase" evidence="7">
    <location>
        <begin position="38"/>
        <end position="218"/>
    </location>
</feature>
<keyword evidence="5" id="KW-0269">Exonuclease</keyword>
<dbReference type="Proteomes" id="UP000075573">
    <property type="component" value="Unassembled WGS sequence"/>
</dbReference>
<dbReference type="EMBL" id="LHZB01000118">
    <property type="protein sequence ID" value="KXV00069.1"/>
    <property type="molecule type" value="Genomic_DNA"/>
</dbReference>
<gene>
    <name evidence="8" type="ORF">AD929_12630</name>
</gene>
<dbReference type="SMART" id="SM00849">
    <property type="entry name" value="Lactamase_B"/>
    <property type="match status" value="1"/>
</dbReference>
<dbReference type="PANTHER" id="PTHR43694:SF1">
    <property type="entry name" value="RIBONUCLEASE J"/>
    <property type="match status" value="1"/>
</dbReference>
<keyword evidence="1" id="KW-0540">Nuclease</keyword>
<sequence length="475" mass="51300">MDIHPEKIVLAKGTPEIWPVPGDDEVVIVPLGGIGEIGMNMTFYGHKGRWIGVDAGVGFPSDEEDRERGVRATIVDPLSLEPILDRLDGFFITHAHEDHIGAIPFLWPRYLNCPIYCTPFAAGLISIKLEEHADLEDVDIRKFAVGERLTHSVFDIEAIAMTHSIPEPVALAIRACDGVIVHTGDWKMEPHPILGTDMDIRRLTEIGMNERVLAIVGDSTNAERIEGMTTEASVKRAMRHIMNESTGAVVVCCFASNIPRIHAIAEEAFASGRKVAIAGRSMVNAEAVANECGLMNALPYFLADFMHLEGLDQREKALICTGSQGEPRAILGRIARGRRNLPAFGPGDTVVISAKAIPGNEPAINECIELLRSRGVRVITGEDFVGEEKWPVHVTGHATQDEIRTLYSILKPLAVVAVHGTQEGMVEHALVASELSSVSHAIVPVAGSVIRVGAAGTKDITVQGAVPFSVGEVMD</sequence>
<evidence type="ECO:0000313" key="9">
    <source>
        <dbReference type="Proteomes" id="UP000075573"/>
    </source>
</evidence>
<evidence type="ECO:0000256" key="6">
    <source>
        <dbReference type="ARBA" id="ARBA00022884"/>
    </source>
</evidence>
<dbReference type="InterPro" id="IPR001279">
    <property type="entry name" value="Metallo-B-lactamas"/>
</dbReference>
<name>A0A149QRX4_9PROT</name>